<evidence type="ECO:0000313" key="4">
    <source>
        <dbReference type="Proteomes" id="UP000029964"/>
    </source>
</evidence>
<feature type="region of interest" description="Disordered" evidence="1">
    <location>
        <begin position="86"/>
        <end position="107"/>
    </location>
</feature>
<evidence type="ECO:0000256" key="2">
    <source>
        <dbReference type="SAM" id="Phobius"/>
    </source>
</evidence>
<protein>
    <submittedName>
        <fullName evidence="3">Uncharacterized protein</fullName>
    </submittedName>
</protein>
<feature type="compositionally biased region" description="Basic and acidic residues" evidence="1">
    <location>
        <begin position="93"/>
        <end position="106"/>
    </location>
</feature>
<name>A0A086T3G0_HAPC1</name>
<keyword evidence="2" id="KW-0472">Membrane</keyword>
<evidence type="ECO:0000256" key="1">
    <source>
        <dbReference type="SAM" id="MobiDB-lite"/>
    </source>
</evidence>
<gene>
    <name evidence="3" type="ORF">ACRE_053480</name>
</gene>
<reference evidence="4" key="1">
    <citation type="journal article" date="2014" name="Genome Announc.">
        <title>Genome sequence and annotation of Acremonium chrysogenum, producer of the beta-lactam antibiotic cephalosporin C.</title>
        <authorList>
            <person name="Terfehr D."/>
            <person name="Dahlmann T.A."/>
            <person name="Specht T."/>
            <person name="Zadra I."/>
            <person name="Kuernsteiner H."/>
            <person name="Kueck U."/>
        </authorList>
    </citation>
    <scope>NUCLEOTIDE SEQUENCE [LARGE SCALE GENOMIC DNA]</scope>
    <source>
        <strain evidence="4">ATCC 11550 / CBS 779.69 / DSM 880 / IAM 14645 / JCM 23072 / IMI 49137</strain>
    </source>
</reference>
<sequence length="117" mass="12676">MDGTQHILASADTLQPTPGEPEQVDGRFLLAVVLLVVLPIFIVLPAAALARGTLLGTLLIDAEVATLSSEEESDVEDDNLDELDAAAPAKSYEQVKQETKNDKTGDHLAWPDSFYEW</sequence>
<proteinExistence type="predicted"/>
<organism evidence="3 4">
    <name type="scientific">Hapsidospora chrysogenum (strain ATCC 11550 / CBS 779.69 / DSM 880 / IAM 14645 / JCM 23072 / IMI 49137)</name>
    <name type="common">Acremonium chrysogenum</name>
    <dbReference type="NCBI Taxonomy" id="857340"/>
    <lineage>
        <taxon>Eukaryota</taxon>
        <taxon>Fungi</taxon>
        <taxon>Dikarya</taxon>
        <taxon>Ascomycota</taxon>
        <taxon>Pezizomycotina</taxon>
        <taxon>Sordariomycetes</taxon>
        <taxon>Hypocreomycetidae</taxon>
        <taxon>Hypocreales</taxon>
        <taxon>Bionectriaceae</taxon>
        <taxon>Hapsidospora</taxon>
    </lineage>
</organism>
<keyword evidence="4" id="KW-1185">Reference proteome</keyword>
<keyword evidence="2" id="KW-1133">Transmembrane helix</keyword>
<feature type="transmembrane region" description="Helical" evidence="2">
    <location>
        <begin position="28"/>
        <end position="50"/>
    </location>
</feature>
<accession>A0A086T3G0</accession>
<feature type="region of interest" description="Disordered" evidence="1">
    <location>
        <begin position="1"/>
        <end position="21"/>
    </location>
</feature>
<keyword evidence="2" id="KW-0812">Transmembrane</keyword>
<dbReference type="HOGENOM" id="CLU_2084137_0_0_1"/>
<evidence type="ECO:0000313" key="3">
    <source>
        <dbReference type="EMBL" id="KFH43892.1"/>
    </source>
</evidence>
<dbReference type="EMBL" id="JPKY01000059">
    <property type="protein sequence ID" value="KFH43892.1"/>
    <property type="molecule type" value="Genomic_DNA"/>
</dbReference>
<dbReference type="AlphaFoldDB" id="A0A086T3G0"/>
<comment type="caution">
    <text evidence="3">The sequence shown here is derived from an EMBL/GenBank/DDBJ whole genome shotgun (WGS) entry which is preliminary data.</text>
</comment>
<dbReference type="Proteomes" id="UP000029964">
    <property type="component" value="Unassembled WGS sequence"/>
</dbReference>